<proteinExistence type="inferred from homology"/>
<evidence type="ECO:0000256" key="2">
    <source>
        <dbReference type="ARBA" id="ARBA00019014"/>
    </source>
</evidence>
<dbReference type="PANTHER" id="PTHR12598">
    <property type="entry name" value="COPPER HOMEOSTASIS PROTEIN CUTC"/>
    <property type="match status" value="1"/>
</dbReference>
<gene>
    <name evidence="3" type="ORF">AVDCRST_MAG77-2740</name>
</gene>
<reference evidence="3" key="1">
    <citation type="submission" date="2020-02" db="EMBL/GenBank/DDBJ databases">
        <authorList>
            <person name="Meier V. D."/>
        </authorList>
    </citation>
    <scope>NUCLEOTIDE SEQUENCE</scope>
    <source>
        <strain evidence="3">AVDCRST_MAG77</strain>
    </source>
</reference>
<dbReference type="InterPro" id="IPR036822">
    <property type="entry name" value="CutC-like_dom_sf"/>
</dbReference>
<dbReference type="EMBL" id="CADCTC010000162">
    <property type="protein sequence ID" value="CAA9263868.1"/>
    <property type="molecule type" value="Genomic_DNA"/>
</dbReference>
<evidence type="ECO:0000256" key="1">
    <source>
        <dbReference type="ARBA" id="ARBA00007768"/>
    </source>
</evidence>
<accession>A0A6J4IZ62</accession>
<comment type="similarity">
    <text evidence="1">Belongs to the CutC family.</text>
</comment>
<dbReference type="PANTHER" id="PTHR12598:SF0">
    <property type="entry name" value="COPPER HOMEOSTASIS PROTEIN CUTC HOMOLOG"/>
    <property type="match status" value="1"/>
</dbReference>
<dbReference type="Pfam" id="PF03932">
    <property type="entry name" value="CutC"/>
    <property type="match status" value="1"/>
</dbReference>
<dbReference type="AlphaFoldDB" id="A0A6J4IZ62"/>
<dbReference type="GO" id="GO:0005507">
    <property type="term" value="F:copper ion binding"/>
    <property type="evidence" value="ECO:0007669"/>
    <property type="project" value="TreeGrafter"/>
</dbReference>
<organism evidence="3">
    <name type="scientific">uncultured Chloroflexota bacterium</name>
    <dbReference type="NCBI Taxonomy" id="166587"/>
    <lineage>
        <taxon>Bacteria</taxon>
        <taxon>Bacillati</taxon>
        <taxon>Chloroflexota</taxon>
        <taxon>environmental samples</taxon>
    </lineage>
</organism>
<sequence>MSPPILEVIATSVPDAVAAERGGADRLEVVSAMEADGLLPDLDVVRRLRDTVVLPLRVMLRLRPDFSAGTGVMAVVSHASVVMADGPDLEALCRAAGRLRAAGVDQFVYGFLTTGGSLDLDAMHTLYTAAAPAGWTLHRAFDHAADAATAFAACARLPGLDRILSSGSPYDLDAGLSALCARATWQTPMLRWIAGGGLRLEHIAPLRQAGITEFHTGRAVRHSHSWDAPVDEPLVRRLKEAVTGESVLPLGHDGA</sequence>
<evidence type="ECO:0000313" key="3">
    <source>
        <dbReference type="EMBL" id="CAA9263868.1"/>
    </source>
</evidence>
<name>A0A6J4IZ62_9CHLR</name>
<dbReference type="SUPFAM" id="SSF110395">
    <property type="entry name" value="CutC-like"/>
    <property type="match status" value="1"/>
</dbReference>
<dbReference type="Gene3D" id="3.20.20.380">
    <property type="entry name" value="Copper homeostasis (CutC) domain"/>
    <property type="match status" value="1"/>
</dbReference>
<dbReference type="InterPro" id="IPR005627">
    <property type="entry name" value="CutC-like"/>
</dbReference>
<protein>
    <recommendedName>
        <fullName evidence="2">Copper homeostasis protein cutC homolog</fullName>
    </recommendedName>
</protein>